<organism evidence="2">
    <name type="scientific">marine sediment metagenome</name>
    <dbReference type="NCBI Taxonomy" id="412755"/>
    <lineage>
        <taxon>unclassified sequences</taxon>
        <taxon>metagenomes</taxon>
        <taxon>ecological metagenomes</taxon>
    </lineage>
</organism>
<keyword evidence="1" id="KW-0812">Transmembrane</keyword>
<proteinExistence type="predicted"/>
<reference evidence="2" key="1">
    <citation type="journal article" date="2015" name="Nature">
        <title>Complex archaea that bridge the gap between prokaryotes and eukaryotes.</title>
        <authorList>
            <person name="Spang A."/>
            <person name="Saw J.H."/>
            <person name="Jorgensen S.L."/>
            <person name="Zaremba-Niedzwiedzka K."/>
            <person name="Martijn J."/>
            <person name="Lind A.E."/>
            <person name="van Eijk R."/>
            <person name="Schleper C."/>
            <person name="Guy L."/>
            <person name="Ettema T.J."/>
        </authorList>
    </citation>
    <scope>NUCLEOTIDE SEQUENCE</scope>
</reference>
<accession>A0A0F9ECX0</accession>
<evidence type="ECO:0000313" key="2">
    <source>
        <dbReference type="EMBL" id="KKL71789.1"/>
    </source>
</evidence>
<keyword evidence="1" id="KW-1133">Transmembrane helix</keyword>
<feature type="transmembrane region" description="Helical" evidence="1">
    <location>
        <begin position="6"/>
        <end position="30"/>
    </location>
</feature>
<protein>
    <submittedName>
        <fullName evidence="2">Uncharacterized protein</fullName>
    </submittedName>
</protein>
<comment type="caution">
    <text evidence="2">The sequence shown here is derived from an EMBL/GenBank/DDBJ whole genome shotgun (WGS) entry which is preliminary data.</text>
</comment>
<feature type="non-terminal residue" evidence="2">
    <location>
        <position position="1"/>
    </location>
</feature>
<dbReference type="AlphaFoldDB" id="A0A0F9ECX0"/>
<name>A0A0F9ECX0_9ZZZZ</name>
<gene>
    <name evidence="2" type="ORF">LCGC14_2091370</name>
</gene>
<evidence type="ECO:0000256" key="1">
    <source>
        <dbReference type="SAM" id="Phobius"/>
    </source>
</evidence>
<keyword evidence="1" id="KW-0472">Membrane</keyword>
<sequence>EFWSKVFARLIAHLICFGSLVIPYAVVAYVRDRIRYRKFENDLKHGRVIATEVTP</sequence>
<dbReference type="EMBL" id="LAZR01025481">
    <property type="protein sequence ID" value="KKL71789.1"/>
    <property type="molecule type" value="Genomic_DNA"/>
</dbReference>